<dbReference type="Gene3D" id="2.40.160.50">
    <property type="entry name" value="membrane protein fhac: a member of the omp85/tpsb transporter family"/>
    <property type="match status" value="1"/>
</dbReference>
<protein>
    <recommendedName>
        <fullName evidence="3">Bacterial surface antigen (D15) domain-containing protein</fullName>
    </recommendedName>
</protein>
<sequence>MKRILIFLFLLFCTFSSPGYSQGGKWLRWELVGALSVQEDQVFRDSVSLSNFIKGKYQELYSLGYLAPQESKVKSTVDSLWLRVNTGDRFEWVTLRQGNVDPVLLVKTGVDMKRFSGKPFDYRQVSRLFESLLKESENRGYPFAAIKIDSMERIGKGFSGALALDSGPRITFDTLKITGDTKSKPEFLSRFLQIVPGQAFSQRKIDDGIRQIRGLPYLKWSGEPELSFQNEEATLYLPISDRKINSIDGIIGFLPNENEGGKLLVTGQFDIALYNIAGTGRNYELHWQRFNQLSQTLKISGFEPLLLGSNIDASFSFSLLKEDTTFLNRDFRLNFGYRFNSDGYFSFFTRRQAGDLLAVFGLQESSELPEAGDFRFNNYGLNYRHIWLDDVFFPRRGALAQLEFAIGNKNILQNTGLPPELYEGIVLKTLQYYMEAKIEKHFYLSPRWGIFTRLAGGTVENKNLLLNDLYRIGGLQSIRGFNENFFFADKYLYLNFEPRFYFDTYSYFMIFADMGRLENSVQNFGTDNTFSAGMGFSLETGNGVFNFIYGLGSSNDQEFSLNLSKIHFGYTSRF</sequence>
<reference evidence="1" key="1">
    <citation type="submission" date="2022-08" db="EMBL/GenBank/DDBJ databases">
        <authorList>
            <person name="Zhang D."/>
        </authorList>
    </citation>
    <scope>NUCLEOTIDE SEQUENCE</scope>
    <source>
        <strain evidence="1">XJ19-11</strain>
    </source>
</reference>
<dbReference type="GO" id="GO:0008320">
    <property type="term" value="F:protein transmembrane transporter activity"/>
    <property type="evidence" value="ECO:0007669"/>
    <property type="project" value="TreeGrafter"/>
</dbReference>
<dbReference type="Proteomes" id="UP001142175">
    <property type="component" value="Unassembled WGS sequence"/>
</dbReference>
<dbReference type="AlphaFoldDB" id="A0A9X2P5T5"/>
<dbReference type="GO" id="GO:0046819">
    <property type="term" value="P:protein secretion by the type V secretion system"/>
    <property type="evidence" value="ECO:0007669"/>
    <property type="project" value="TreeGrafter"/>
</dbReference>
<evidence type="ECO:0008006" key="3">
    <source>
        <dbReference type="Google" id="ProtNLM"/>
    </source>
</evidence>
<dbReference type="InterPro" id="IPR051544">
    <property type="entry name" value="TPS_OM_transporter"/>
</dbReference>
<comment type="caution">
    <text evidence="1">The sequence shown here is derived from an EMBL/GenBank/DDBJ whole genome shotgun (WGS) entry which is preliminary data.</text>
</comment>
<dbReference type="Gene3D" id="3.10.20.310">
    <property type="entry name" value="membrane protein fhac"/>
    <property type="match status" value="1"/>
</dbReference>
<proteinExistence type="predicted"/>
<evidence type="ECO:0000313" key="2">
    <source>
        <dbReference type="Proteomes" id="UP001142175"/>
    </source>
</evidence>
<evidence type="ECO:0000313" key="1">
    <source>
        <dbReference type="EMBL" id="MCR9014190.1"/>
    </source>
</evidence>
<name>A0A9X2P5T5_9BACT</name>
<dbReference type="PANTHER" id="PTHR34597">
    <property type="entry name" value="SLR1661 PROTEIN"/>
    <property type="match status" value="1"/>
</dbReference>
<gene>
    <name evidence="1" type="ORF">NU887_04030</name>
</gene>
<dbReference type="RefSeq" id="WP_258422081.1">
    <property type="nucleotide sequence ID" value="NZ_JANSUY010000002.1"/>
</dbReference>
<accession>A0A9X2P5T5</accession>
<dbReference type="GO" id="GO:0098046">
    <property type="term" value="C:type V protein secretion system complex"/>
    <property type="evidence" value="ECO:0007669"/>
    <property type="project" value="TreeGrafter"/>
</dbReference>
<dbReference type="EMBL" id="JANSUY010000002">
    <property type="protein sequence ID" value="MCR9014190.1"/>
    <property type="molecule type" value="Genomic_DNA"/>
</dbReference>
<dbReference type="PANTHER" id="PTHR34597:SF3">
    <property type="entry name" value="OUTER MEMBRANE TRANSPORTER CDIB"/>
    <property type="match status" value="1"/>
</dbReference>
<organism evidence="1 2">
    <name type="scientific">Aquiflexum gelatinilyticum</name>
    <dbReference type="NCBI Taxonomy" id="2961943"/>
    <lineage>
        <taxon>Bacteria</taxon>
        <taxon>Pseudomonadati</taxon>
        <taxon>Bacteroidota</taxon>
        <taxon>Cytophagia</taxon>
        <taxon>Cytophagales</taxon>
        <taxon>Cyclobacteriaceae</taxon>
        <taxon>Aquiflexum</taxon>
    </lineage>
</organism>
<keyword evidence="2" id="KW-1185">Reference proteome</keyword>